<proteinExistence type="predicted"/>
<feature type="transmembrane region" description="Helical" evidence="8">
    <location>
        <begin position="322"/>
        <end position="343"/>
    </location>
</feature>
<dbReference type="Gene3D" id="1.10.3860.10">
    <property type="entry name" value="Sodium:dicarboxylate symporter"/>
    <property type="match status" value="1"/>
</dbReference>
<dbReference type="GO" id="GO:0015293">
    <property type="term" value="F:symporter activity"/>
    <property type="evidence" value="ECO:0007669"/>
    <property type="project" value="UniProtKB-KW"/>
</dbReference>
<evidence type="ECO:0000256" key="7">
    <source>
        <dbReference type="ARBA" id="ARBA00023136"/>
    </source>
</evidence>
<gene>
    <name evidence="9" type="ORF">DFO73_107181</name>
</gene>
<dbReference type="FunFam" id="1.10.3860.10:FF:000001">
    <property type="entry name" value="C4-dicarboxylate transport protein"/>
    <property type="match status" value="1"/>
</dbReference>
<dbReference type="AlphaFoldDB" id="A0A2V2ZU14"/>
<comment type="caution">
    <text evidence="9">The sequence shown here is derived from an EMBL/GenBank/DDBJ whole genome shotgun (WGS) entry which is preliminary data.</text>
</comment>
<dbReference type="PRINTS" id="PR00173">
    <property type="entry name" value="EDTRNSPORT"/>
</dbReference>
<dbReference type="PANTHER" id="PTHR42865:SF7">
    <property type="entry name" value="PROTON_GLUTAMATE-ASPARTATE SYMPORTER"/>
    <property type="match status" value="1"/>
</dbReference>
<evidence type="ECO:0000256" key="6">
    <source>
        <dbReference type="ARBA" id="ARBA00022989"/>
    </source>
</evidence>
<keyword evidence="5" id="KW-0769">Symport</keyword>
<dbReference type="InterPro" id="IPR001991">
    <property type="entry name" value="Na-dicarboxylate_symporter"/>
</dbReference>
<keyword evidence="6 8" id="KW-1133">Transmembrane helix</keyword>
<evidence type="ECO:0000313" key="10">
    <source>
        <dbReference type="Proteomes" id="UP000247150"/>
    </source>
</evidence>
<dbReference type="Proteomes" id="UP000247150">
    <property type="component" value="Unassembled WGS sequence"/>
</dbReference>
<evidence type="ECO:0000256" key="1">
    <source>
        <dbReference type="ARBA" id="ARBA00004651"/>
    </source>
</evidence>
<dbReference type="SUPFAM" id="SSF118215">
    <property type="entry name" value="Proton glutamate symport protein"/>
    <property type="match status" value="1"/>
</dbReference>
<keyword evidence="7 8" id="KW-0472">Membrane</keyword>
<feature type="transmembrane region" description="Helical" evidence="8">
    <location>
        <begin position="146"/>
        <end position="163"/>
    </location>
</feature>
<name>A0A2V2ZU14_9BACI</name>
<keyword evidence="4 8" id="KW-0812">Transmembrane</keyword>
<protein>
    <submittedName>
        <fullName evidence="9">Na+/H+-dicarboxylate symporter</fullName>
    </submittedName>
</protein>
<evidence type="ECO:0000256" key="2">
    <source>
        <dbReference type="ARBA" id="ARBA00022448"/>
    </source>
</evidence>
<feature type="transmembrane region" description="Helical" evidence="8">
    <location>
        <begin position="7"/>
        <end position="25"/>
    </location>
</feature>
<feature type="transmembrane region" description="Helical" evidence="8">
    <location>
        <begin position="183"/>
        <end position="205"/>
    </location>
</feature>
<dbReference type="RefSeq" id="WP_110065500.1">
    <property type="nucleotide sequence ID" value="NZ_QGTW01000007.1"/>
</dbReference>
<feature type="transmembrane region" description="Helical" evidence="8">
    <location>
        <begin position="80"/>
        <end position="102"/>
    </location>
</feature>
<dbReference type="Pfam" id="PF00375">
    <property type="entry name" value="SDF"/>
    <property type="match status" value="1"/>
</dbReference>
<dbReference type="InterPro" id="IPR036458">
    <property type="entry name" value="Na:dicarbo_symporter_sf"/>
</dbReference>
<accession>A0A2V2ZU14</accession>
<evidence type="ECO:0000256" key="5">
    <source>
        <dbReference type="ARBA" id="ARBA00022847"/>
    </source>
</evidence>
<dbReference type="GO" id="GO:0006835">
    <property type="term" value="P:dicarboxylic acid transport"/>
    <property type="evidence" value="ECO:0007669"/>
    <property type="project" value="TreeGrafter"/>
</dbReference>
<dbReference type="PANTHER" id="PTHR42865">
    <property type="entry name" value="PROTON/GLUTAMATE-ASPARTATE SYMPORTER"/>
    <property type="match status" value="1"/>
</dbReference>
<dbReference type="EMBL" id="QGTW01000007">
    <property type="protein sequence ID" value="PWW27869.1"/>
    <property type="molecule type" value="Genomic_DNA"/>
</dbReference>
<evidence type="ECO:0000256" key="8">
    <source>
        <dbReference type="SAM" id="Phobius"/>
    </source>
</evidence>
<evidence type="ECO:0000313" key="9">
    <source>
        <dbReference type="EMBL" id="PWW27869.1"/>
    </source>
</evidence>
<reference evidence="9 10" key="1">
    <citation type="submission" date="2018-05" db="EMBL/GenBank/DDBJ databases">
        <title>Freshwater and sediment microbial communities from various areas in North America, analyzing microbe dynamics in response to fracking.</title>
        <authorList>
            <person name="Lamendella R."/>
        </authorList>
    </citation>
    <scope>NUCLEOTIDE SEQUENCE [LARGE SCALE GENOMIC DNA]</scope>
    <source>
        <strain evidence="9 10">15_TX</strain>
    </source>
</reference>
<keyword evidence="2" id="KW-0813">Transport</keyword>
<dbReference type="GO" id="GO:0005886">
    <property type="term" value="C:plasma membrane"/>
    <property type="evidence" value="ECO:0007669"/>
    <property type="project" value="UniProtKB-SubCell"/>
</dbReference>
<organism evidence="9 10">
    <name type="scientific">Cytobacillus oceanisediminis</name>
    <dbReference type="NCBI Taxonomy" id="665099"/>
    <lineage>
        <taxon>Bacteria</taxon>
        <taxon>Bacillati</taxon>
        <taxon>Bacillota</taxon>
        <taxon>Bacilli</taxon>
        <taxon>Bacillales</taxon>
        <taxon>Bacillaceae</taxon>
        <taxon>Cytobacillus</taxon>
    </lineage>
</organism>
<sequence length="422" mass="44231">MKLTTKIILGLILGAITGVVLNMAAPELFKTADTWLFSPLGKIFINLISMLVVPIVLFSIILGVAGLGDPKKLGRIGAKTITYFLSTTAIAIIIGISLALIIKPGEMGKFDTSGAEFKSEEAPPVSETLLNIIPVNPFEALTSGNMLQVIAFAIFIGFALTALGEKTKGILNLVEQGNDIMMFLVGIVMKFAPYGTFGLIASAIGSQGLDAIKAMSVYMLVVAGALFFHAIVTYGSAVYFLGGRNPVSFFKGFAPAMGVGFSTSSSNATLPISMETAQKNLKVPESVSSFVQPLGATINMDGTAIMQGVATIFIAQVYNTDLTIGQMAAVVLTAVLASIGTAGVPGVGLIMLAMVLQSVNLPVEGIGLILGIDRLLDMIRTSVNITGDASCAVVVAETERKRTLKLSAGKKEKSYKTSMNEI</sequence>
<comment type="subcellular location">
    <subcellularLocation>
        <location evidence="1">Cell membrane</location>
        <topology evidence="1">Multi-pass membrane protein</topology>
    </subcellularLocation>
</comment>
<feature type="transmembrane region" description="Helical" evidence="8">
    <location>
        <begin position="217"/>
        <end position="241"/>
    </location>
</feature>
<keyword evidence="3" id="KW-1003">Cell membrane</keyword>
<dbReference type="OrthoDB" id="9768885at2"/>
<feature type="transmembrane region" description="Helical" evidence="8">
    <location>
        <begin position="349"/>
        <end position="372"/>
    </location>
</feature>
<evidence type="ECO:0000256" key="4">
    <source>
        <dbReference type="ARBA" id="ARBA00022692"/>
    </source>
</evidence>
<feature type="transmembrane region" description="Helical" evidence="8">
    <location>
        <begin position="45"/>
        <end position="68"/>
    </location>
</feature>
<evidence type="ECO:0000256" key="3">
    <source>
        <dbReference type="ARBA" id="ARBA00022475"/>
    </source>
</evidence>